<evidence type="ECO:0000313" key="9">
    <source>
        <dbReference type="Proteomes" id="UP000663855"/>
    </source>
</evidence>
<protein>
    <submittedName>
        <fullName evidence="2">Uncharacterized protein</fullName>
    </submittedName>
</protein>
<accession>A0A814R5E4</accession>
<dbReference type="EMBL" id="CAJOBF010000170">
    <property type="protein sequence ID" value="CAF3764125.1"/>
    <property type="molecule type" value="Genomic_DNA"/>
</dbReference>
<evidence type="ECO:0000313" key="6">
    <source>
        <dbReference type="EMBL" id="CAF2179996.1"/>
    </source>
</evidence>
<evidence type="ECO:0000313" key="3">
    <source>
        <dbReference type="EMBL" id="CAF1233573.1"/>
    </source>
</evidence>
<evidence type="ECO:0000313" key="8">
    <source>
        <dbReference type="EMBL" id="CAF3837016.1"/>
    </source>
</evidence>
<evidence type="ECO:0000313" key="7">
    <source>
        <dbReference type="EMBL" id="CAF3764125.1"/>
    </source>
</evidence>
<evidence type="ECO:0000313" key="5">
    <source>
        <dbReference type="EMBL" id="CAF2076578.1"/>
    </source>
</evidence>
<dbReference type="Proteomes" id="UP000663866">
    <property type="component" value="Unassembled WGS sequence"/>
</dbReference>
<dbReference type="EMBL" id="CAJNOW010000091">
    <property type="protein sequence ID" value="CAF1233573.1"/>
    <property type="molecule type" value="Genomic_DNA"/>
</dbReference>
<evidence type="ECO:0000256" key="1">
    <source>
        <dbReference type="SAM" id="Coils"/>
    </source>
</evidence>
<dbReference type="Proteomes" id="UP000663855">
    <property type="component" value="Unassembled WGS sequence"/>
</dbReference>
<evidence type="ECO:0000313" key="2">
    <source>
        <dbReference type="EMBL" id="CAF1128475.1"/>
    </source>
</evidence>
<sequence>MENESAVVRLRRKLSELSDEYSKEKQVEPRSKSANSRVLAADPNASFRYRRMRRKVDVLRTQMDAVMHDNYLSKADIKKSQQDMIPTRDHVDLTLKKKLIINDDQNLVTSELVQVLNSKQTRINELEQRLKQVEKQESQWRMKYERESNRCEVLQTRIIELEQELLNRKRQSKILGQLKTDVKRLHSAFDVLEVENTQLNVQLSLACNPHLSSQLDKFRNELAHTCHESLC</sequence>
<keyword evidence="10" id="KW-1185">Reference proteome</keyword>
<dbReference type="EMBL" id="CAJNRE010006840">
    <property type="protein sequence ID" value="CAF2059387.1"/>
    <property type="molecule type" value="Genomic_DNA"/>
</dbReference>
<dbReference type="Proteomes" id="UP000663856">
    <property type="component" value="Unassembled WGS sequence"/>
</dbReference>
<dbReference type="OrthoDB" id="10005872at2759"/>
<proteinExistence type="predicted"/>
<dbReference type="EMBL" id="CAJNOV010003087">
    <property type="protein sequence ID" value="CAF1128475.1"/>
    <property type="molecule type" value="Genomic_DNA"/>
</dbReference>
<dbReference type="Proteomes" id="UP000663842">
    <property type="component" value="Unassembled WGS sequence"/>
</dbReference>
<dbReference type="EMBL" id="CAJOBG010000617">
    <property type="protein sequence ID" value="CAF3837016.1"/>
    <property type="molecule type" value="Genomic_DNA"/>
</dbReference>
<comment type="caution">
    <text evidence="2">The sequence shown here is derived from an EMBL/GenBank/DDBJ whole genome shotgun (WGS) entry which is preliminary data.</text>
</comment>
<organism evidence="2 9">
    <name type="scientific">Rotaria magnacalcarata</name>
    <dbReference type="NCBI Taxonomy" id="392030"/>
    <lineage>
        <taxon>Eukaryota</taxon>
        <taxon>Metazoa</taxon>
        <taxon>Spiralia</taxon>
        <taxon>Gnathifera</taxon>
        <taxon>Rotifera</taxon>
        <taxon>Eurotatoria</taxon>
        <taxon>Bdelloidea</taxon>
        <taxon>Philodinida</taxon>
        <taxon>Philodinidae</taxon>
        <taxon>Rotaria</taxon>
    </lineage>
</organism>
<dbReference type="AlphaFoldDB" id="A0A814R5E4"/>
<reference evidence="2" key="1">
    <citation type="submission" date="2021-02" db="EMBL/GenBank/DDBJ databases">
        <authorList>
            <person name="Nowell W R."/>
        </authorList>
    </citation>
    <scope>NUCLEOTIDE SEQUENCE</scope>
</reference>
<dbReference type="Proteomes" id="UP000663834">
    <property type="component" value="Unassembled WGS sequence"/>
</dbReference>
<feature type="coiled-coil region" evidence="1">
    <location>
        <begin position="109"/>
        <end position="171"/>
    </location>
</feature>
<dbReference type="Proteomes" id="UP000663824">
    <property type="component" value="Unassembled WGS sequence"/>
</dbReference>
<name>A0A814R5E4_9BILA</name>
<evidence type="ECO:0000313" key="4">
    <source>
        <dbReference type="EMBL" id="CAF2059387.1"/>
    </source>
</evidence>
<gene>
    <name evidence="2" type="ORF">CJN711_LOCUS8438</name>
    <name evidence="3" type="ORF">KQP761_LOCUS1430</name>
    <name evidence="4" type="ORF">MBJ925_LOCUS14621</name>
    <name evidence="8" type="ORF">OVN521_LOCUS6013</name>
    <name evidence="7" type="ORF">UXM345_LOCUS2737</name>
    <name evidence="6" type="ORF">WKI299_LOCUS33408</name>
    <name evidence="5" type="ORF">XDN619_LOCUS13712</name>
</gene>
<keyword evidence="1" id="KW-0175">Coiled coil</keyword>
<dbReference type="Proteomes" id="UP000663887">
    <property type="component" value="Unassembled WGS sequence"/>
</dbReference>
<dbReference type="EMBL" id="CAJNRG010005438">
    <property type="protein sequence ID" value="CAF2076578.1"/>
    <property type="molecule type" value="Genomic_DNA"/>
</dbReference>
<dbReference type="EMBL" id="CAJNRF010015774">
    <property type="protein sequence ID" value="CAF2179996.1"/>
    <property type="molecule type" value="Genomic_DNA"/>
</dbReference>
<evidence type="ECO:0000313" key="10">
    <source>
        <dbReference type="Proteomes" id="UP000663866"/>
    </source>
</evidence>